<comment type="caution">
    <text evidence="1">The sequence shown here is derived from an EMBL/GenBank/DDBJ whole genome shotgun (WGS) entry which is preliminary data.</text>
</comment>
<dbReference type="EMBL" id="JAFEMO010000008">
    <property type="protein sequence ID" value="KAH7566331.1"/>
    <property type="molecule type" value="Genomic_DNA"/>
</dbReference>
<accession>A0ABQ8HPP9</accession>
<protein>
    <submittedName>
        <fullName evidence="1">Uncharacterized protein</fullName>
    </submittedName>
</protein>
<organism evidence="1 2">
    <name type="scientific">Xanthoceras sorbifolium</name>
    <dbReference type="NCBI Taxonomy" id="99658"/>
    <lineage>
        <taxon>Eukaryota</taxon>
        <taxon>Viridiplantae</taxon>
        <taxon>Streptophyta</taxon>
        <taxon>Embryophyta</taxon>
        <taxon>Tracheophyta</taxon>
        <taxon>Spermatophyta</taxon>
        <taxon>Magnoliopsida</taxon>
        <taxon>eudicotyledons</taxon>
        <taxon>Gunneridae</taxon>
        <taxon>Pentapetalae</taxon>
        <taxon>rosids</taxon>
        <taxon>malvids</taxon>
        <taxon>Sapindales</taxon>
        <taxon>Sapindaceae</taxon>
        <taxon>Xanthoceroideae</taxon>
        <taxon>Xanthoceras</taxon>
    </lineage>
</organism>
<gene>
    <name evidence="1" type="ORF">JRO89_XS08G0139300</name>
</gene>
<dbReference type="Proteomes" id="UP000827721">
    <property type="component" value="Unassembled WGS sequence"/>
</dbReference>
<sequence>MIDFDISGHWVEPIIYGSQDDWTFNLKTILEWSPFASKDELMQQFEDLGPRGTKVIIYNLWLNDEGVYELSFDDDDEVCRSFAVVCELLSLFITVY</sequence>
<proteinExistence type="predicted"/>
<dbReference type="PANTHER" id="PTHR23336:SF50">
    <property type="entry name" value="PROTEIN MICRORCHIDIA 1-RELATED"/>
    <property type="match status" value="1"/>
</dbReference>
<evidence type="ECO:0000313" key="2">
    <source>
        <dbReference type="Proteomes" id="UP000827721"/>
    </source>
</evidence>
<evidence type="ECO:0000313" key="1">
    <source>
        <dbReference type="EMBL" id="KAH7566331.1"/>
    </source>
</evidence>
<dbReference type="InterPro" id="IPR045261">
    <property type="entry name" value="MORC_ATPase"/>
</dbReference>
<reference evidence="1 2" key="1">
    <citation type="submission" date="2021-02" db="EMBL/GenBank/DDBJ databases">
        <title>Plant Genome Project.</title>
        <authorList>
            <person name="Zhang R.-G."/>
        </authorList>
    </citation>
    <scope>NUCLEOTIDE SEQUENCE [LARGE SCALE GENOMIC DNA]</scope>
    <source>
        <tissue evidence="1">Leaves</tissue>
    </source>
</reference>
<name>A0ABQ8HPP9_9ROSI</name>
<keyword evidence="2" id="KW-1185">Reference proteome</keyword>
<dbReference type="PANTHER" id="PTHR23336">
    <property type="entry name" value="ZINC FINGER CW-TYPE COILED-COIL DOMAIN PROTEIN 3"/>
    <property type="match status" value="1"/>
</dbReference>